<dbReference type="Gramene" id="Pp3c4_20700V3.2">
    <property type="protein sequence ID" value="Pp3c4_20700V3.2"/>
    <property type="gene ID" value="Pp3c4_20700"/>
</dbReference>
<dbReference type="AlphaFoldDB" id="A0A2K1KPB3"/>
<evidence type="ECO:0000313" key="4">
    <source>
        <dbReference type="Proteomes" id="UP000006727"/>
    </source>
</evidence>
<dbReference type="PANTHER" id="PTHR15124:SF27">
    <property type="entry name" value="MIGRATION AND INVASION ENHANCER 1"/>
    <property type="match status" value="1"/>
</dbReference>
<reference evidence="3" key="3">
    <citation type="submission" date="2020-12" db="UniProtKB">
        <authorList>
            <consortium name="EnsemblPlants"/>
        </authorList>
    </citation>
    <scope>IDENTIFICATION</scope>
</reference>
<dbReference type="EnsemblPlants" id="Pp3c4_20700V3.1">
    <property type="protein sequence ID" value="Pp3c4_20700V3.1"/>
    <property type="gene ID" value="Pp3c4_20700"/>
</dbReference>
<accession>A0A2K1KPB3</accession>
<dbReference type="Gramene" id="Pp3c4_20700V3.1">
    <property type="protein sequence ID" value="Pp3c4_20700V3.1"/>
    <property type="gene ID" value="Pp3c4_20700"/>
</dbReference>
<keyword evidence="1" id="KW-0676">Redox-active center</keyword>
<gene>
    <name evidence="3" type="primary">LOC112281918</name>
    <name evidence="2" type="ORF">PHYPA_006519</name>
</gene>
<dbReference type="InterPro" id="IPR011893">
    <property type="entry name" value="Selenoprotein_Rdx-typ"/>
</dbReference>
<dbReference type="PANTHER" id="PTHR15124">
    <property type="entry name" value="SELENOPROTEIN W"/>
    <property type="match status" value="1"/>
</dbReference>
<dbReference type="SUPFAM" id="SSF52833">
    <property type="entry name" value="Thioredoxin-like"/>
    <property type="match status" value="1"/>
</dbReference>
<dbReference type="EnsemblPlants" id="Pp3c4_20700V3.2">
    <property type="protein sequence ID" value="Pp3c4_20700V3.2"/>
    <property type="gene ID" value="Pp3c4_20700"/>
</dbReference>
<dbReference type="RefSeq" id="XP_024374718.1">
    <property type="nucleotide sequence ID" value="XM_024518950.2"/>
</dbReference>
<evidence type="ECO:0000313" key="2">
    <source>
        <dbReference type="EMBL" id="PNR55622.1"/>
    </source>
</evidence>
<dbReference type="Proteomes" id="UP000006727">
    <property type="component" value="Chromosome 4"/>
</dbReference>
<dbReference type="InterPro" id="IPR051441">
    <property type="entry name" value="SelW_related"/>
</dbReference>
<dbReference type="InterPro" id="IPR036249">
    <property type="entry name" value="Thioredoxin-like_sf"/>
</dbReference>
<proteinExistence type="predicted"/>
<dbReference type="OrthoDB" id="60822at2759"/>
<reference evidence="2 4" key="1">
    <citation type="journal article" date="2008" name="Science">
        <title>The Physcomitrella genome reveals evolutionary insights into the conquest of land by plants.</title>
        <authorList>
            <person name="Rensing S."/>
            <person name="Lang D."/>
            <person name="Zimmer A."/>
            <person name="Terry A."/>
            <person name="Salamov A."/>
            <person name="Shapiro H."/>
            <person name="Nishiyama T."/>
            <person name="Perroud P.-F."/>
            <person name="Lindquist E."/>
            <person name="Kamisugi Y."/>
            <person name="Tanahashi T."/>
            <person name="Sakakibara K."/>
            <person name="Fujita T."/>
            <person name="Oishi K."/>
            <person name="Shin-I T."/>
            <person name="Kuroki Y."/>
            <person name="Toyoda A."/>
            <person name="Suzuki Y."/>
            <person name="Hashimoto A."/>
            <person name="Yamaguchi K."/>
            <person name="Sugano A."/>
            <person name="Kohara Y."/>
            <person name="Fujiyama A."/>
            <person name="Anterola A."/>
            <person name="Aoki S."/>
            <person name="Ashton N."/>
            <person name="Barbazuk W.B."/>
            <person name="Barker E."/>
            <person name="Bennetzen J."/>
            <person name="Bezanilla M."/>
            <person name="Blankenship R."/>
            <person name="Cho S.H."/>
            <person name="Dutcher S."/>
            <person name="Estelle M."/>
            <person name="Fawcett J.A."/>
            <person name="Gundlach H."/>
            <person name="Hanada K."/>
            <person name="Heyl A."/>
            <person name="Hicks K.A."/>
            <person name="Hugh J."/>
            <person name="Lohr M."/>
            <person name="Mayer K."/>
            <person name="Melkozernov A."/>
            <person name="Murata T."/>
            <person name="Nelson D."/>
            <person name="Pils B."/>
            <person name="Prigge M."/>
            <person name="Reiss B."/>
            <person name="Renner T."/>
            <person name="Rombauts S."/>
            <person name="Rushton P."/>
            <person name="Sanderfoot A."/>
            <person name="Schween G."/>
            <person name="Shiu S.-H."/>
            <person name="Stueber K."/>
            <person name="Theodoulou F.L."/>
            <person name="Tu H."/>
            <person name="Van de Peer Y."/>
            <person name="Verrier P.J."/>
            <person name="Waters E."/>
            <person name="Wood A."/>
            <person name="Yang L."/>
            <person name="Cove D."/>
            <person name="Cuming A."/>
            <person name="Hasebe M."/>
            <person name="Lucas S."/>
            <person name="Mishler D.B."/>
            <person name="Reski R."/>
            <person name="Grigoriev I."/>
            <person name="Quatrano R.S."/>
            <person name="Boore J.L."/>
        </authorList>
    </citation>
    <scope>NUCLEOTIDE SEQUENCE [LARGE SCALE GENOMIC DNA]</scope>
    <source>
        <strain evidence="3 4">cv. Gransden 2004</strain>
    </source>
</reference>
<name>A0A2K1KPB3_PHYPA</name>
<dbReference type="NCBIfam" id="TIGR02174">
    <property type="entry name" value="CXXU_selWTH"/>
    <property type="match status" value="1"/>
</dbReference>
<organism evidence="2">
    <name type="scientific">Physcomitrium patens</name>
    <name type="common">Spreading-leaved earth moss</name>
    <name type="synonym">Physcomitrella patens</name>
    <dbReference type="NCBI Taxonomy" id="3218"/>
    <lineage>
        <taxon>Eukaryota</taxon>
        <taxon>Viridiplantae</taxon>
        <taxon>Streptophyta</taxon>
        <taxon>Embryophyta</taxon>
        <taxon>Bryophyta</taxon>
        <taxon>Bryophytina</taxon>
        <taxon>Bryopsida</taxon>
        <taxon>Funariidae</taxon>
        <taxon>Funariales</taxon>
        <taxon>Funariaceae</taxon>
        <taxon>Physcomitrium</taxon>
    </lineage>
</organism>
<dbReference type="PaxDb" id="3218-PP1S201_31V6.1"/>
<keyword evidence="4" id="KW-1185">Reference proteome</keyword>
<protein>
    <submittedName>
        <fullName evidence="2 3">Uncharacterized protein</fullName>
    </submittedName>
</protein>
<evidence type="ECO:0000256" key="1">
    <source>
        <dbReference type="ARBA" id="ARBA00023284"/>
    </source>
</evidence>
<evidence type="ECO:0000313" key="3">
    <source>
        <dbReference type="EnsemblPlants" id="Pp3c4_20700V3.1"/>
    </source>
</evidence>
<reference evidence="2 4" key="2">
    <citation type="journal article" date="2018" name="Plant J.">
        <title>The Physcomitrella patens chromosome-scale assembly reveals moss genome structure and evolution.</title>
        <authorList>
            <person name="Lang D."/>
            <person name="Ullrich K.K."/>
            <person name="Murat F."/>
            <person name="Fuchs J."/>
            <person name="Jenkins J."/>
            <person name="Haas F.B."/>
            <person name="Piednoel M."/>
            <person name="Gundlach H."/>
            <person name="Van Bel M."/>
            <person name="Meyberg R."/>
            <person name="Vives C."/>
            <person name="Morata J."/>
            <person name="Symeonidi A."/>
            <person name="Hiss M."/>
            <person name="Muchero W."/>
            <person name="Kamisugi Y."/>
            <person name="Saleh O."/>
            <person name="Blanc G."/>
            <person name="Decker E.L."/>
            <person name="van Gessel N."/>
            <person name="Grimwood J."/>
            <person name="Hayes R.D."/>
            <person name="Graham S.W."/>
            <person name="Gunter L.E."/>
            <person name="McDaniel S.F."/>
            <person name="Hoernstein S.N.W."/>
            <person name="Larsson A."/>
            <person name="Li F.W."/>
            <person name="Perroud P.F."/>
            <person name="Phillips J."/>
            <person name="Ranjan P."/>
            <person name="Rokshar D.S."/>
            <person name="Rothfels C.J."/>
            <person name="Schneider L."/>
            <person name="Shu S."/>
            <person name="Stevenson D.W."/>
            <person name="Thummler F."/>
            <person name="Tillich M."/>
            <person name="Villarreal Aguilar J.C."/>
            <person name="Widiez T."/>
            <person name="Wong G.K."/>
            <person name="Wymore A."/>
            <person name="Zhang Y."/>
            <person name="Zimmer A.D."/>
            <person name="Quatrano R.S."/>
            <person name="Mayer K.F.X."/>
            <person name="Goodstein D."/>
            <person name="Casacuberta J.M."/>
            <person name="Vandepoele K."/>
            <person name="Reski R."/>
            <person name="Cuming A.C."/>
            <person name="Tuskan G.A."/>
            <person name="Maumus F."/>
            <person name="Salse J."/>
            <person name="Schmutz J."/>
            <person name="Rensing S.A."/>
        </authorList>
    </citation>
    <scope>NUCLEOTIDE SEQUENCE [LARGE SCALE GENOMIC DNA]</scope>
    <source>
        <strain evidence="3 4">cv. Gransden 2004</strain>
    </source>
</reference>
<dbReference type="Pfam" id="PF10262">
    <property type="entry name" value="Rdx"/>
    <property type="match status" value="1"/>
</dbReference>
<sequence length="171" mass="18813">MALVVGVMRRSGFAKNVARVICTAALGAPRVATVERGVVQGVGQVRRSSTNSTFEPGFHWRKMIQAHHMSCCANLGNPPPREIIVEYCEDSEYTDYFIEIADKVEAAHPELAVLVSPNNMEARKGSFEIICDGHVIWSKLKKGRLPRFEDVLDGISELPSKCDIEPKSASA</sequence>
<dbReference type="GeneID" id="112281918"/>
<dbReference type="EMBL" id="ABEU02000004">
    <property type="protein sequence ID" value="PNR55622.1"/>
    <property type="molecule type" value="Genomic_DNA"/>
</dbReference>
<dbReference type="Gene3D" id="3.40.30.10">
    <property type="entry name" value="Glutaredoxin"/>
    <property type="match status" value="1"/>
</dbReference>
<dbReference type="OMA" id="SCEGEDY"/>
<dbReference type="KEGG" id="ppp:112281918"/>